<reference evidence="3" key="1">
    <citation type="submission" date="2017-10" db="EMBL/GenBank/DDBJ databases">
        <authorList>
            <person name="Gaisin V.A."/>
            <person name="Rysina M.S."/>
            <person name="Grouzdev D.S."/>
        </authorList>
    </citation>
    <scope>NUCLEOTIDE SEQUENCE [LARGE SCALE GENOMIC DNA]</scope>
    <source>
        <strain evidence="3">V1</strain>
    </source>
</reference>
<feature type="transmembrane region" description="Helical" evidence="1">
    <location>
        <begin position="7"/>
        <end position="27"/>
    </location>
</feature>
<name>A0A317T7A5_9CHLB</name>
<gene>
    <name evidence="2" type="ORF">CR164_07395</name>
</gene>
<accession>A0A317T7A5</accession>
<sequence length="192" mass="21448">MDFKKNVYIVAAFILSISMINPLPVIAKEGDGAQEAAVAAVAAAAILGVAALSHHDGHYPDGVRYENSSDKAEFERGYRDGLHNSARNNYNNTKAYRHGYKSGFDERDIRISHNQRNKWDKNRHAATGKVKRVALKEAERFWNIPRGSATPLSSTYNEKNGHYRVDVAAGYHRGVCVLTEDGTIVRFKDSRQ</sequence>
<protein>
    <submittedName>
        <fullName evidence="2">Uncharacterized protein</fullName>
    </submittedName>
</protein>
<evidence type="ECO:0000313" key="2">
    <source>
        <dbReference type="EMBL" id="PWW82150.1"/>
    </source>
</evidence>
<keyword evidence="3" id="KW-1185">Reference proteome</keyword>
<dbReference type="AlphaFoldDB" id="A0A317T7A5"/>
<evidence type="ECO:0000313" key="3">
    <source>
        <dbReference type="Proteomes" id="UP000246278"/>
    </source>
</evidence>
<evidence type="ECO:0000256" key="1">
    <source>
        <dbReference type="SAM" id="Phobius"/>
    </source>
</evidence>
<keyword evidence="1" id="KW-0472">Membrane</keyword>
<dbReference type="Proteomes" id="UP000246278">
    <property type="component" value="Unassembled WGS sequence"/>
</dbReference>
<organism evidence="2 3">
    <name type="scientific">Prosthecochloris marina</name>
    <dbReference type="NCBI Taxonomy" id="2017681"/>
    <lineage>
        <taxon>Bacteria</taxon>
        <taxon>Pseudomonadati</taxon>
        <taxon>Chlorobiota</taxon>
        <taxon>Chlorobiia</taxon>
        <taxon>Chlorobiales</taxon>
        <taxon>Chlorobiaceae</taxon>
        <taxon>Prosthecochloris</taxon>
    </lineage>
</organism>
<feature type="transmembrane region" description="Helical" evidence="1">
    <location>
        <begin position="33"/>
        <end position="52"/>
    </location>
</feature>
<dbReference type="RefSeq" id="WP_110023283.1">
    <property type="nucleotide sequence ID" value="NZ_PDNZ01000004.1"/>
</dbReference>
<dbReference type="EMBL" id="PDNZ01000004">
    <property type="protein sequence ID" value="PWW82150.1"/>
    <property type="molecule type" value="Genomic_DNA"/>
</dbReference>
<comment type="caution">
    <text evidence="2">The sequence shown here is derived from an EMBL/GenBank/DDBJ whole genome shotgun (WGS) entry which is preliminary data.</text>
</comment>
<proteinExistence type="predicted"/>
<dbReference type="OrthoDB" id="594865at2"/>
<keyword evidence="1" id="KW-1133">Transmembrane helix</keyword>
<keyword evidence="1" id="KW-0812">Transmembrane</keyword>